<proteinExistence type="predicted"/>
<dbReference type="InterPro" id="IPR057251">
    <property type="entry name" value="FP_C"/>
</dbReference>
<dbReference type="AlphaFoldDB" id="A0A8R2NLJ9"/>
<dbReference type="GeneID" id="115033199"/>
<protein>
    <recommendedName>
        <fullName evidence="1">FP protein C-terminal domain-containing protein</fullName>
    </recommendedName>
</protein>
<evidence type="ECO:0000313" key="2">
    <source>
        <dbReference type="EnsemblMetazoa" id="XP_029341222.1"/>
    </source>
</evidence>
<dbReference type="GO" id="GO:0071897">
    <property type="term" value="P:DNA biosynthetic process"/>
    <property type="evidence" value="ECO:0007669"/>
    <property type="project" value="UniProtKB-ARBA"/>
</dbReference>
<organism evidence="2 3">
    <name type="scientific">Acyrthosiphon pisum</name>
    <name type="common">Pea aphid</name>
    <dbReference type="NCBI Taxonomy" id="7029"/>
    <lineage>
        <taxon>Eukaryota</taxon>
        <taxon>Metazoa</taxon>
        <taxon>Ecdysozoa</taxon>
        <taxon>Arthropoda</taxon>
        <taxon>Hexapoda</taxon>
        <taxon>Insecta</taxon>
        <taxon>Pterygota</taxon>
        <taxon>Neoptera</taxon>
        <taxon>Paraneoptera</taxon>
        <taxon>Hemiptera</taxon>
        <taxon>Sternorrhyncha</taxon>
        <taxon>Aphidomorpha</taxon>
        <taxon>Aphidoidea</taxon>
        <taxon>Aphididae</taxon>
        <taxon>Macrosiphini</taxon>
        <taxon>Acyrthosiphon</taxon>
    </lineage>
</organism>
<reference evidence="2" key="2">
    <citation type="submission" date="2022-06" db="UniProtKB">
        <authorList>
            <consortium name="EnsemblMetazoa"/>
        </authorList>
    </citation>
    <scope>IDENTIFICATION</scope>
</reference>
<name>A0A8R2NLJ9_ACYPI</name>
<dbReference type="RefSeq" id="XP_029341222.1">
    <property type="nucleotide sequence ID" value="XM_029485362.1"/>
</dbReference>
<dbReference type="EnsemblMetazoa" id="XM_029485362.1">
    <property type="protein sequence ID" value="XP_029341222.1"/>
    <property type="gene ID" value="LOC115033199"/>
</dbReference>
<dbReference type="InterPro" id="IPR043502">
    <property type="entry name" value="DNA/RNA_pol_sf"/>
</dbReference>
<accession>A0A8R2NLJ9</accession>
<dbReference type="PANTHER" id="PTHR19446">
    <property type="entry name" value="REVERSE TRANSCRIPTASES"/>
    <property type="match status" value="1"/>
</dbReference>
<feature type="domain" description="FP protein C-terminal" evidence="1">
    <location>
        <begin position="50"/>
        <end position="95"/>
    </location>
</feature>
<evidence type="ECO:0000259" key="1">
    <source>
        <dbReference type="Pfam" id="PF25298"/>
    </source>
</evidence>
<dbReference type="Pfam" id="PF25298">
    <property type="entry name" value="Baculo_FP_2nd"/>
    <property type="match status" value="1"/>
</dbReference>
<keyword evidence="3" id="KW-1185">Reference proteome</keyword>
<evidence type="ECO:0000313" key="3">
    <source>
        <dbReference type="Proteomes" id="UP000007819"/>
    </source>
</evidence>
<dbReference type="SUPFAM" id="SSF56672">
    <property type="entry name" value="DNA/RNA polymerases"/>
    <property type="match status" value="1"/>
</dbReference>
<sequence length="343" mass="40535">MSKQNIIVARLTSLEMRKNVILHVKSLNKTTDIINSKWANEKVFINERLTKFNRMLFSQTRLAAKSKQYKFMWLPNSDILVRKNENSNIVKIRCDPKCVKLEKVYELKYLGLIIDYRLRWDSCVNYINEKDYNNPREFFKKCRTVRQDFKAQTFIIKDDNDDILTEPTKIVEKFRLHFEELLNNNSTNGNSDKYEELIYQTVEPELAEPDPEEIDLIIKGFKNFKAPGEDEINPELLKLAGKDLKTELYLLIKDVWKNECMPKDWNLGIICPIFKKGDIKKVTNYRGISLLDTAYKVLSIAILRRLEMYAKDIVGEYQCGFKKGKSTTDHIHTLRQLMEKYYE</sequence>
<dbReference type="OrthoDB" id="6626218at2759"/>
<reference evidence="3" key="1">
    <citation type="submission" date="2010-06" db="EMBL/GenBank/DDBJ databases">
        <authorList>
            <person name="Jiang H."/>
            <person name="Abraham K."/>
            <person name="Ali S."/>
            <person name="Alsbrooks S.L."/>
            <person name="Anim B.N."/>
            <person name="Anosike U.S."/>
            <person name="Attaway T."/>
            <person name="Bandaranaike D.P."/>
            <person name="Battles P.K."/>
            <person name="Bell S.N."/>
            <person name="Bell A.V."/>
            <person name="Beltran B."/>
            <person name="Bickham C."/>
            <person name="Bustamante Y."/>
            <person name="Caleb T."/>
            <person name="Canada A."/>
            <person name="Cardenas V."/>
            <person name="Carter K."/>
            <person name="Chacko J."/>
            <person name="Chandrabose M.N."/>
            <person name="Chavez D."/>
            <person name="Chavez A."/>
            <person name="Chen L."/>
            <person name="Chu H.-S."/>
            <person name="Claassen K.J."/>
            <person name="Cockrell R."/>
            <person name="Collins M."/>
            <person name="Cooper J.A."/>
            <person name="Cree A."/>
            <person name="Curry S.M."/>
            <person name="Da Y."/>
            <person name="Dao M.D."/>
            <person name="Das B."/>
            <person name="Davila M.-L."/>
            <person name="Davy-Carroll L."/>
            <person name="Denson S."/>
            <person name="Dinh H."/>
            <person name="Ebong V.E."/>
            <person name="Edwards J.R."/>
            <person name="Egan A."/>
            <person name="El-Daye J."/>
            <person name="Escobedo L."/>
            <person name="Fernandez S."/>
            <person name="Fernando P.R."/>
            <person name="Flagg N."/>
            <person name="Forbes L.D."/>
            <person name="Fowler R.G."/>
            <person name="Fu Q."/>
            <person name="Gabisi R.A."/>
            <person name="Ganer J."/>
            <person name="Garbino Pronczuk A."/>
            <person name="Garcia R.M."/>
            <person name="Garner T."/>
            <person name="Garrett T.E."/>
            <person name="Gonzalez D.A."/>
            <person name="Hamid H."/>
            <person name="Hawkins E.S."/>
            <person name="Hirani K."/>
            <person name="Hogues M.E."/>
            <person name="Hollins B."/>
            <person name="Hsiao C.-H."/>
            <person name="Jabil R."/>
            <person name="James M.L."/>
            <person name="Jhangiani S.N."/>
            <person name="Johnson B."/>
            <person name="Johnson Q."/>
            <person name="Joshi V."/>
            <person name="Kalu J.B."/>
            <person name="Kam C."/>
            <person name="Kashfia A."/>
            <person name="Keebler J."/>
            <person name="Kisamo H."/>
            <person name="Kovar C.L."/>
            <person name="Lago L.A."/>
            <person name="Lai C.-Y."/>
            <person name="Laidlaw J."/>
            <person name="Lara F."/>
            <person name="Le T.-K."/>
            <person name="Lee S.L."/>
            <person name="Legall F.H."/>
            <person name="Lemon S.J."/>
            <person name="Lewis L.R."/>
            <person name="Li B."/>
            <person name="Liu Y."/>
            <person name="Liu Y.-S."/>
            <person name="Lopez J."/>
            <person name="Lozado R.J."/>
            <person name="Lu J."/>
            <person name="Madu R.C."/>
            <person name="Maheshwari M."/>
            <person name="Maheshwari R."/>
            <person name="Malloy K."/>
            <person name="Martinez E."/>
            <person name="Mathew T."/>
            <person name="Mercado I.C."/>
            <person name="Mercado C."/>
            <person name="Meyer B."/>
            <person name="Montgomery K."/>
            <person name="Morgan M.B."/>
            <person name="Munidasa M."/>
            <person name="Nazareth L.V."/>
            <person name="Nelson J."/>
            <person name="Ng B.M."/>
            <person name="Nguyen N.B."/>
            <person name="Nguyen P.Q."/>
            <person name="Nguyen T."/>
            <person name="Obregon M."/>
            <person name="Okwuonu G.O."/>
            <person name="Onwere C.G."/>
            <person name="Orozco G."/>
            <person name="Parra A."/>
            <person name="Patel S."/>
            <person name="Patil S."/>
            <person name="Perez A."/>
            <person name="Perez Y."/>
            <person name="Pham C."/>
            <person name="Primus E.L."/>
            <person name="Pu L.-L."/>
            <person name="Puazo M."/>
            <person name="Qin X."/>
            <person name="Quiroz J.B."/>
            <person name="Reese J."/>
            <person name="Richards S."/>
            <person name="Rives C.M."/>
            <person name="Robberts R."/>
            <person name="Ruiz S.J."/>
            <person name="Ruiz M.J."/>
            <person name="Santibanez J."/>
            <person name="Schneider B.W."/>
            <person name="Sisson I."/>
            <person name="Smith M."/>
            <person name="Sodergren E."/>
            <person name="Song X.-Z."/>
            <person name="Song B.B."/>
            <person name="Summersgill H."/>
            <person name="Thelus R."/>
            <person name="Thornton R.D."/>
            <person name="Trejos Z.Y."/>
            <person name="Usmani K."/>
            <person name="Vattathil S."/>
            <person name="Villasana D."/>
            <person name="Walker D.L."/>
            <person name="Wang S."/>
            <person name="Wang K."/>
            <person name="White C.S."/>
            <person name="Williams A.C."/>
            <person name="Williamson J."/>
            <person name="Wilson K."/>
            <person name="Woghiren I.O."/>
            <person name="Woodworth J.R."/>
            <person name="Worley K.C."/>
            <person name="Wright R.A."/>
            <person name="Wu W."/>
            <person name="Young L."/>
            <person name="Zhang L."/>
            <person name="Zhang J."/>
            <person name="Zhu Y."/>
            <person name="Muzny D.M."/>
            <person name="Weinstock G."/>
            <person name="Gibbs R.A."/>
        </authorList>
    </citation>
    <scope>NUCLEOTIDE SEQUENCE [LARGE SCALE GENOMIC DNA]</scope>
    <source>
        <strain evidence="3">LSR1</strain>
    </source>
</reference>
<dbReference type="KEGG" id="api:115033199"/>
<dbReference type="Proteomes" id="UP000007819">
    <property type="component" value="Chromosome X"/>
</dbReference>